<keyword evidence="2" id="KW-0812">Transmembrane</keyword>
<sequence length="100" mass="10833">MEGLLVLFFVVIGRLAILALGRLSRGWRTRRILAVYPWRQQSGAVRVTKEKAVFVLPDPDSPDKTVSLKIVAGSFGPGPARRCRTMTTNSGTPVTPASPA</sequence>
<feature type="region of interest" description="Disordered" evidence="1">
    <location>
        <begin position="81"/>
        <end position="100"/>
    </location>
</feature>
<feature type="compositionally biased region" description="Polar residues" evidence="1">
    <location>
        <begin position="85"/>
        <end position="100"/>
    </location>
</feature>
<proteinExistence type="predicted"/>
<organism evidence="3 4">
    <name type="scientific">Streptomyces bullii</name>
    <dbReference type="NCBI Taxonomy" id="349910"/>
    <lineage>
        <taxon>Bacteria</taxon>
        <taxon>Bacillati</taxon>
        <taxon>Actinomycetota</taxon>
        <taxon>Actinomycetes</taxon>
        <taxon>Kitasatosporales</taxon>
        <taxon>Streptomycetaceae</taxon>
        <taxon>Streptomyces</taxon>
    </lineage>
</organism>
<evidence type="ECO:0000256" key="2">
    <source>
        <dbReference type="SAM" id="Phobius"/>
    </source>
</evidence>
<feature type="transmembrane region" description="Helical" evidence="2">
    <location>
        <begin position="6"/>
        <end position="23"/>
    </location>
</feature>
<evidence type="ECO:0000256" key="1">
    <source>
        <dbReference type="SAM" id="MobiDB-lite"/>
    </source>
</evidence>
<protein>
    <submittedName>
        <fullName evidence="3">Uncharacterized protein</fullName>
    </submittedName>
</protein>
<evidence type="ECO:0000313" key="3">
    <source>
        <dbReference type="EMBL" id="MFC5639234.1"/>
    </source>
</evidence>
<keyword evidence="2" id="KW-0472">Membrane</keyword>
<accession>A0ABW0V3B1</accession>
<keyword evidence="2" id="KW-1133">Transmembrane helix</keyword>
<evidence type="ECO:0000313" key="4">
    <source>
        <dbReference type="Proteomes" id="UP001596154"/>
    </source>
</evidence>
<keyword evidence="4" id="KW-1185">Reference proteome</keyword>
<comment type="caution">
    <text evidence="3">The sequence shown here is derived from an EMBL/GenBank/DDBJ whole genome shotgun (WGS) entry which is preliminary data.</text>
</comment>
<dbReference type="Proteomes" id="UP001596154">
    <property type="component" value="Unassembled WGS sequence"/>
</dbReference>
<gene>
    <name evidence="3" type="ORF">ACFPZJ_36970</name>
</gene>
<dbReference type="EMBL" id="JBHSNY010000018">
    <property type="protein sequence ID" value="MFC5639234.1"/>
    <property type="molecule type" value="Genomic_DNA"/>
</dbReference>
<name>A0ABW0V3B1_9ACTN</name>
<reference evidence="4" key="1">
    <citation type="journal article" date="2019" name="Int. J. Syst. Evol. Microbiol.">
        <title>The Global Catalogue of Microorganisms (GCM) 10K type strain sequencing project: providing services to taxonomists for standard genome sequencing and annotation.</title>
        <authorList>
            <consortium name="The Broad Institute Genomics Platform"/>
            <consortium name="The Broad Institute Genome Sequencing Center for Infectious Disease"/>
            <person name="Wu L."/>
            <person name="Ma J."/>
        </authorList>
    </citation>
    <scope>NUCLEOTIDE SEQUENCE [LARGE SCALE GENOMIC DNA]</scope>
    <source>
        <strain evidence="4">CGMCC 4.7248</strain>
    </source>
</reference>
<dbReference type="RefSeq" id="WP_381031061.1">
    <property type="nucleotide sequence ID" value="NZ_JBHSNY010000018.1"/>
</dbReference>